<evidence type="ECO:0000313" key="1">
    <source>
        <dbReference type="EMBL" id="NBJ95183.1"/>
    </source>
</evidence>
<dbReference type="AlphaFoldDB" id="A0A9X5GTM3"/>
<dbReference type="Proteomes" id="UP001154420">
    <property type="component" value="Unassembled WGS sequence"/>
</dbReference>
<comment type="caution">
    <text evidence="1">The sequence shown here is derived from an EMBL/GenBank/DDBJ whole genome shotgun (WGS) entry which is preliminary data.</text>
</comment>
<proteinExistence type="predicted"/>
<dbReference type="EMBL" id="QZDT01000070">
    <property type="protein sequence ID" value="NBJ95183.1"/>
    <property type="molecule type" value="Genomic_DNA"/>
</dbReference>
<sequence length="80" mass="9572">LSGKIGKIMKLNGRIRRMDSMMIESNIRFLSRMELIYTCISKLVVYLTKKQPDMVSEPLKHYADPNDYNRIFYHQRNDDM</sequence>
<reference evidence="1" key="1">
    <citation type="submission" date="2018-09" db="EMBL/GenBank/DDBJ databases">
        <title>Murine metabolic-syndrome-specific gut microbial biobank.</title>
        <authorList>
            <person name="Liu C."/>
        </authorList>
    </citation>
    <scope>NUCLEOTIDE SEQUENCE</scope>
    <source>
        <strain evidence="1">D42-62</strain>
    </source>
</reference>
<feature type="non-terminal residue" evidence="1">
    <location>
        <position position="1"/>
    </location>
</feature>
<organism evidence="1 2">
    <name type="scientific">Parablautia muri</name>
    <dbReference type="NCBI Taxonomy" id="2320879"/>
    <lineage>
        <taxon>Bacteria</taxon>
        <taxon>Bacillati</taxon>
        <taxon>Bacillota</taxon>
        <taxon>Clostridia</taxon>
        <taxon>Lachnospirales</taxon>
        <taxon>Lachnospiraceae</taxon>
        <taxon>Parablautia</taxon>
    </lineage>
</organism>
<keyword evidence="2" id="KW-1185">Reference proteome</keyword>
<accession>A0A9X5GTM3</accession>
<name>A0A9X5GTM3_9FIRM</name>
<evidence type="ECO:0000313" key="2">
    <source>
        <dbReference type="Proteomes" id="UP001154420"/>
    </source>
</evidence>
<protein>
    <submittedName>
        <fullName evidence="1">Transposase</fullName>
    </submittedName>
</protein>
<gene>
    <name evidence="1" type="ORF">D5281_22185</name>
</gene>